<dbReference type="EMBL" id="AWSV01000032">
    <property type="protein sequence ID" value="ERI88557.1"/>
    <property type="molecule type" value="Genomic_DNA"/>
</dbReference>
<sequence>MQPFAPRSLGIIPKLSSGNAKAFSPPDADLPSFRPPYPSGNGKAFSLSTETVHSRAPFVSPGNPDDCGTAKTLVEPDVKQAVYLAVSVCTLMQTA</sequence>
<evidence type="ECO:0000256" key="1">
    <source>
        <dbReference type="SAM" id="MobiDB-lite"/>
    </source>
</evidence>
<reference evidence="2 3" key="1">
    <citation type="submission" date="2013-08" db="EMBL/GenBank/DDBJ databases">
        <authorList>
            <person name="Weinstock G."/>
            <person name="Sodergren E."/>
            <person name="Wylie T."/>
            <person name="Fulton L."/>
            <person name="Fulton R."/>
            <person name="Fronick C."/>
            <person name="O'Laughlin M."/>
            <person name="Godfrey J."/>
            <person name="Miner T."/>
            <person name="Herter B."/>
            <person name="Appelbaum E."/>
            <person name="Cordes M."/>
            <person name="Lek S."/>
            <person name="Wollam A."/>
            <person name="Pepin K.H."/>
            <person name="Palsikar V.B."/>
            <person name="Mitreva M."/>
            <person name="Wilson R.K."/>
        </authorList>
    </citation>
    <scope>NUCLEOTIDE SEQUENCE [LARGE SCALE GENOMIC DNA]</scope>
    <source>
        <strain evidence="2 3">F0041</strain>
    </source>
</reference>
<dbReference type="RefSeq" id="WP_021647109.1">
    <property type="nucleotide sequence ID" value="NZ_KE993163.1"/>
</dbReference>
<dbReference type="HOGENOM" id="CLU_2367017_0_0_10"/>
<evidence type="ECO:0000313" key="3">
    <source>
        <dbReference type="Proteomes" id="UP000016496"/>
    </source>
</evidence>
<organism evidence="2 3">
    <name type="scientific">Bacteroides pyogenes F0041</name>
    <dbReference type="NCBI Taxonomy" id="1321819"/>
    <lineage>
        <taxon>Bacteria</taxon>
        <taxon>Pseudomonadati</taxon>
        <taxon>Bacteroidota</taxon>
        <taxon>Bacteroidia</taxon>
        <taxon>Bacteroidales</taxon>
        <taxon>Bacteroidaceae</taxon>
        <taxon>Bacteroides</taxon>
    </lineage>
</organism>
<protein>
    <submittedName>
        <fullName evidence="2">Uncharacterized protein</fullName>
    </submittedName>
</protein>
<feature type="region of interest" description="Disordered" evidence="1">
    <location>
        <begin position="15"/>
        <end position="41"/>
    </location>
</feature>
<gene>
    <name evidence="2" type="ORF">HMPREF1981_00490</name>
</gene>
<dbReference type="Proteomes" id="UP000016496">
    <property type="component" value="Unassembled WGS sequence"/>
</dbReference>
<proteinExistence type="predicted"/>
<dbReference type="AlphaFoldDB" id="U2E331"/>
<name>U2E331_9BACE</name>
<comment type="caution">
    <text evidence="2">The sequence shown here is derived from an EMBL/GenBank/DDBJ whole genome shotgun (WGS) entry which is preliminary data.</text>
</comment>
<evidence type="ECO:0000313" key="2">
    <source>
        <dbReference type="EMBL" id="ERI88557.1"/>
    </source>
</evidence>
<accession>U2E331</accession>